<dbReference type="RefSeq" id="WP_338578667.1">
    <property type="nucleotide sequence ID" value="NZ_CP146370.1"/>
</dbReference>
<reference evidence="1 2" key="1">
    <citation type="submission" date="2024-02" db="EMBL/GenBank/DDBJ databases">
        <title>Distribution and functional of Brevundimonas-related endobacteria within Verticillium dahliae.</title>
        <authorList>
            <person name="Zeng H."/>
        </authorList>
    </citation>
    <scope>NUCLEOTIDE SEQUENCE [LARGE SCALE GENOMIC DNA]</scope>
    <source>
        <strain evidence="1 2">TRM 44200</strain>
        <plasmid evidence="1 2">unnamed</plasmid>
    </source>
</reference>
<evidence type="ECO:0008006" key="3">
    <source>
        <dbReference type="Google" id="ProtNLM"/>
    </source>
</evidence>
<organism evidence="1 2">
    <name type="scientific">Brevundimonas olei</name>
    <dbReference type="NCBI Taxonomy" id="657642"/>
    <lineage>
        <taxon>Bacteria</taxon>
        <taxon>Pseudomonadati</taxon>
        <taxon>Pseudomonadota</taxon>
        <taxon>Alphaproteobacteria</taxon>
        <taxon>Caulobacterales</taxon>
        <taxon>Caulobacteraceae</taxon>
        <taxon>Brevundimonas</taxon>
    </lineage>
</organism>
<name>A0ABZ2IJM9_9CAUL</name>
<accession>A0ABZ2IJM9</accession>
<sequence length="167" mass="18145">MASRATAIINLMNHSRYGALSQLLVIDAVMGSFPNEAHLSGETNVDFVKRLMASKRGVVETAIEARAQEITSAGEAAVVDACKRSMVNGEAWYAVASEMEDACGEATEDRFLIVEKYGSPDQVIVGISMDYLVSKATMNTTYSSARQKELGVRLVCEDGDGNWHLDF</sequence>
<gene>
    <name evidence="1" type="ORF">V8J38_16825</name>
</gene>
<keyword evidence="1" id="KW-0614">Plasmid</keyword>
<evidence type="ECO:0000313" key="2">
    <source>
        <dbReference type="Proteomes" id="UP001363460"/>
    </source>
</evidence>
<keyword evidence="2" id="KW-1185">Reference proteome</keyword>
<geneLocation type="plasmid" evidence="1 2">
    <name>unnamed</name>
</geneLocation>
<proteinExistence type="predicted"/>
<dbReference type="Proteomes" id="UP001363460">
    <property type="component" value="Plasmid unnamed"/>
</dbReference>
<protein>
    <recommendedName>
        <fullName evidence="3">DUF4376 domain-containing protein</fullName>
    </recommendedName>
</protein>
<evidence type="ECO:0000313" key="1">
    <source>
        <dbReference type="EMBL" id="WWT56514.1"/>
    </source>
</evidence>
<dbReference type="EMBL" id="CP146370">
    <property type="protein sequence ID" value="WWT56514.1"/>
    <property type="molecule type" value="Genomic_DNA"/>
</dbReference>